<sequence length="83" mass="9671">MNLLRTSVIVRERLQFLLFSVPSRLLFRHRRSLDTVPRTKYLWISTSFCSRSSRGLPSNPFCGHLYTSFLHTLGFLGHDSMVL</sequence>
<dbReference type="Proteomes" id="UP000031512">
    <property type="component" value="Chromosome 1"/>
</dbReference>
<reference evidence="1 2" key="1">
    <citation type="journal article" date="2012" name="BMC Genomics">
        <title>Comparative genomic analysis and phylogenetic position of Theileria equi.</title>
        <authorList>
            <person name="Kappmeyer L.S."/>
            <person name="Thiagarajan M."/>
            <person name="Herndon D.R."/>
            <person name="Ramsay J.D."/>
            <person name="Caler E."/>
            <person name="Djikeng A."/>
            <person name="Gillespie J.J."/>
            <person name="Lau A.O."/>
            <person name="Roalson E.H."/>
            <person name="Silva J.C."/>
            <person name="Silva M.G."/>
            <person name="Suarez C.E."/>
            <person name="Ueti M.W."/>
            <person name="Nene V.M."/>
            <person name="Mealey R.H."/>
            <person name="Knowles D.P."/>
            <person name="Brayton K.A."/>
        </authorList>
    </citation>
    <scope>NUCLEOTIDE SEQUENCE [LARGE SCALE GENOMIC DNA]</scope>
    <source>
        <strain evidence="1 2">WA</strain>
    </source>
</reference>
<dbReference type="RefSeq" id="XP_004828957.1">
    <property type="nucleotide sequence ID" value="XM_004828900.1"/>
</dbReference>
<proteinExistence type="predicted"/>
<dbReference type="EMBL" id="CP001669">
    <property type="protein sequence ID" value="AFZ79291.1"/>
    <property type="molecule type" value="Genomic_DNA"/>
</dbReference>
<protein>
    <submittedName>
        <fullName evidence="1">Uncharacterized protein</fullName>
    </submittedName>
</protein>
<dbReference type="GeneID" id="15803806"/>
<keyword evidence="2" id="KW-1185">Reference proteome</keyword>
<name>L0AW86_THEEQ</name>
<accession>L0AW86</accession>
<evidence type="ECO:0000313" key="2">
    <source>
        <dbReference type="Proteomes" id="UP000031512"/>
    </source>
</evidence>
<gene>
    <name evidence="1" type="ORF">BEWA_021390</name>
</gene>
<organism evidence="1 2">
    <name type="scientific">Theileria equi strain WA</name>
    <dbReference type="NCBI Taxonomy" id="1537102"/>
    <lineage>
        <taxon>Eukaryota</taxon>
        <taxon>Sar</taxon>
        <taxon>Alveolata</taxon>
        <taxon>Apicomplexa</taxon>
        <taxon>Aconoidasida</taxon>
        <taxon>Piroplasmida</taxon>
        <taxon>Theileriidae</taxon>
        <taxon>Theileria</taxon>
    </lineage>
</organism>
<dbReference type="KEGG" id="beq:BEWA_021390"/>
<dbReference type="VEuPathDB" id="PiroplasmaDB:BEWA_021390"/>
<evidence type="ECO:0000313" key="1">
    <source>
        <dbReference type="EMBL" id="AFZ79291.1"/>
    </source>
</evidence>
<dbReference type="AlphaFoldDB" id="L0AW86"/>